<gene>
    <name evidence="11" type="primary">metE</name>
    <name evidence="17" type="ORF">SAMN05216387_11523</name>
</gene>
<dbReference type="STRING" id="1233.SAMN05216387_11523"/>
<dbReference type="InterPro" id="IPR006276">
    <property type="entry name" value="Cobalamin-indep_Met_synthase"/>
</dbReference>
<evidence type="ECO:0000256" key="7">
    <source>
        <dbReference type="ARBA" id="ARBA00022723"/>
    </source>
</evidence>
<evidence type="ECO:0000256" key="14">
    <source>
        <dbReference type="PIRSR" id="PIRSR000382-3"/>
    </source>
</evidence>
<evidence type="ECO:0000313" key="17">
    <source>
        <dbReference type="EMBL" id="SEL55676.1"/>
    </source>
</evidence>
<comment type="catalytic activity">
    <reaction evidence="11">
        <text>5-methyltetrahydropteroyltri-L-glutamate + L-homocysteine = tetrahydropteroyltri-L-glutamate + L-methionine</text>
        <dbReference type="Rhea" id="RHEA:21196"/>
        <dbReference type="ChEBI" id="CHEBI:57844"/>
        <dbReference type="ChEBI" id="CHEBI:58140"/>
        <dbReference type="ChEBI" id="CHEBI:58199"/>
        <dbReference type="ChEBI" id="CHEBI:58207"/>
        <dbReference type="EC" id="2.1.1.14"/>
    </reaction>
</comment>
<evidence type="ECO:0000256" key="8">
    <source>
        <dbReference type="ARBA" id="ARBA00022737"/>
    </source>
</evidence>
<dbReference type="Pfam" id="PF08267">
    <property type="entry name" value="Meth_synt_1"/>
    <property type="match status" value="1"/>
</dbReference>
<dbReference type="InterPro" id="IPR038071">
    <property type="entry name" value="UROD/MetE-like_sf"/>
</dbReference>
<keyword evidence="18" id="KW-1185">Reference proteome</keyword>
<proteinExistence type="inferred from homology"/>
<evidence type="ECO:0000256" key="3">
    <source>
        <dbReference type="ARBA" id="ARBA00009553"/>
    </source>
</evidence>
<evidence type="ECO:0000256" key="9">
    <source>
        <dbReference type="ARBA" id="ARBA00022833"/>
    </source>
</evidence>
<evidence type="ECO:0000256" key="11">
    <source>
        <dbReference type="HAMAP-Rule" id="MF_00172"/>
    </source>
</evidence>
<feature type="active site" description="Proton donor" evidence="11 14">
    <location>
        <position position="699"/>
    </location>
</feature>
<keyword evidence="10 11" id="KW-0486">Methionine biosynthesis</keyword>
<dbReference type="AlphaFoldDB" id="A0A1H7R5Y0"/>
<dbReference type="InterPro" id="IPR002629">
    <property type="entry name" value="Met_Synth_C/arc"/>
</dbReference>
<feature type="binding site" evidence="11">
    <location>
        <position position="731"/>
    </location>
    <ligand>
        <name>Zn(2+)</name>
        <dbReference type="ChEBI" id="CHEBI:29105"/>
        <note>catalytic</note>
    </ligand>
</feature>
<dbReference type="Pfam" id="PF01717">
    <property type="entry name" value="Meth_synt_2"/>
    <property type="match status" value="1"/>
</dbReference>
<feature type="binding site" evidence="11 12">
    <location>
        <begin position="520"/>
        <end position="521"/>
    </location>
    <ligand>
        <name>5-methyltetrahydropteroyltri-L-glutamate</name>
        <dbReference type="ChEBI" id="CHEBI:58207"/>
    </ligand>
</feature>
<dbReference type="Proteomes" id="UP000198620">
    <property type="component" value="Unassembled WGS sequence"/>
</dbReference>
<feature type="binding site" evidence="13">
    <location>
        <position position="646"/>
    </location>
    <ligand>
        <name>Zn(2+)</name>
        <dbReference type="ChEBI" id="CHEBI:29105"/>
        <label>1</label>
        <note>catalytic</note>
    </ligand>
</feature>
<feature type="domain" description="Cobalamin-independent methionine synthase MetE C-terminal/archaeal" evidence="15">
    <location>
        <begin position="431"/>
        <end position="753"/>
    </location>
</feature>
<feature type="binding site" evidence="11 12">
    <location>
        <position position="489"/>
    </location>
    <ligand>
        <name>L-methionine</name>
        <dbReference type="ChEBI" id="CHEBI:57844"/>
    </ligand>
</feature>
<dbReference type="Gene3D" id="3.20.20.210">
    <property type="match status" value="2"/>
</dbReference>
<feature type="binding site" evidence="11">
    <location>
        <position position="610"/>
    </location>
    <ligand>
        <name>5-methyltetrahydropteroyltri-L-glutamate</name>
        <dbReference type="ChEBI" id="CHEBI:58207"/>
    </ligand>
</feature>
<dbReference type="GO" id="GO:0071265">
    <property type="term" value="P:L-methionine biosynthetic process"/>
    <property type="evidence" value="ECO:0007669"/>
    <property type="project" value="UniProtKB-ARBA"/>
</dbReference>
<feature type="binding site" evidence="13">
    <location>
        <position position="648"/>
    </location>
    <ligand>
        <name>Zn(2+)</name>
        <dbReference type="ChEBI" id="CHEBI:29105"/>
        <label>1</label>
        <note>catalytic</note>
    </ligand>
</feature>
<comment type="function">
    <text evidence="1 11">Catalyzes the transfer of a methyl group from 5-methyltetrahydrofolate to homocysteine resulting in methionine formation.</text>
</comment>
<feature type="binding site" evidence="12">
    <location>
        <position position="118"/>
    </location>
    <ligand>
        <name>5-methyltetrahydropteroyltri-L-glutamate</name>
        <dbReference type="ChEBI" id="CHEBI:58207"/>
    </ligand>
</feature>
<evidence type="ECO:0000256" key="13">
    <source>
        <dbReference type="PIRSR" id="PIRSR000382-2"/>
    </source>
</evidence>
<feature type="binding site" evidence="11">
    <location>
        <position position="670"/>
    </location>
    <ligand>
        <name>Zn(2+)</name>
        <dbReference type="ChEBI" id="CHEBI:29105"/>
        <note>catalytic</note>
    </ligand>
</feature>
<keyword evidence="4 11" id="KW-0489">Methyltransferase</keyword>
<comment type="cofactor">
    <cofactor evidence="13">
        <name>Zn(2+)</name>
        <dbReference type="ChEBI" id="CHEBI:29105"/>
    </cofactor>
    <text evidence="13">Binds 2 Zn(2+) ions per subunit.</text>
</comment>
<dbReference type="CDD" id="cd03311">
    <property type="entry name" value="CIMS_C_terminal_like"/>
    <property type="match status" value="1"/>
</dbReference>
<sequence>MALTHNLGFPRIGARRELKHALEAYWRGDIDDEWLRATAAEIRKRHWILQREAGIDLIPVGDFALYDQMLNMTALLGAAPARFNAPEHGETGLDLYFAMARGTATQPAMEMTKWFDTNYHYIVPEFDADTTFRIDSLQLFREVAEAQALGISPKVVLIGPLTYLYLGKETKAGFSRLDLLPHLLPVYRDILAQLAFRGVVWVQIDEPVLALDLNDEWLHGLDQAYSALHEAGAKLPKLLLTTYFEAVDNHAERLKALPVSGLHIDLCRAPDQLDTFLDGYPEDKVLSLGIIDGRNVWRADLVQAFSTLNRAYSTLGQRLWVAPSCSLLHCPVDLALETRLEEEIKSWLAFSVQKLSEISTLGRGLNHGKDAIQEQLNASTRARQARQQSPRIHNPVVQDRLQRLTRSDSERANPFPVRRLLQHKRFQLPLLPTTTIGSFPQTPEIRKVRAAFKKGEASNLLYLESMRDEIRLAVKKQEEIGLDVFVHGEPERNDMVEYFGEQLWGYAFTENGWVQSYGSRCVKPPILYGDIYRPEPMTVDWIEYAQSQTTKPVKGMLTGPITMLMWSFVRDDQPRPITTLQLALAIRDEVADLEKAGIGMIQIDEPAFREGLPLKKADWNVYLKWAVEAFRVSSSGVKDDTQIHTHMCYSEFNDILPSIADMDADVITIETSRSRMELLNGFGQFKYPNEIGPGVYDIHSPRIPQTEEMLELLEKACSVIDPKQLWVNPDCGLKTRTWPEVVTALKRMVAAARLLRNRMEVSETESVDAPADAIA</sequence>
<keyword evidence="5 11" id="KW-0028">Amino-acid biosynthesis</keyword>
<feature type="binding site" evidence="11 12">
    <location>
        <begin position="436"/>
        <end position="438"/>
    </location>
    <ligand>
        <name>L-homocysteine</name>
        <dbReference type="ChEBI" id="CHEBI:58199"/>
    </ligand>
</feature>
<evidence type="ECO:0000256" key="1">
    <source>
        <dbReference type="ARBA" id="ARBA00002777"/>
    </source>
</evidence>
<keyword evidence="7 11" id="KW-0479">Metal-binding</keyword>
<dbReference type="UniPathway" id="UPA00051">
    <property type="reaction ID" value="UER00082"/>
</dbReference>
<dbReference type="SUPFAM" id="SSF51726">
    <property type="entry name" value="UROD/MetE-like"/>
    <property type="match status" value="2"/>
</dbReference>
<dbReference type="FunFam" id="3.20.20.210:FF:000002">
    <property type="entry name" value="5-methyltetrahydropteroyltriglutamate--homocysteine methyltransferase"/>
    <property type="match status" value="1"/>
</dbReference>
<dbReference type="EC" id="2.1.1.14" evidence="11"/>
<dbReference type="RefSeq" id="WP_090829460.1">
    <property type="nucleotide sequence ID" value="NZ_FOBH01000015.1"/>
</dbReference>
<dbReference type="GO" id="GO:0008270">
    <property type="term" value="F:zinc ion binding"/>
    <property type="evidence" value="ECO:0007669"/>
    <property type="project" value="InterPro"/>
</dbReference>
<dbReference type="PANTHER" id="PTHR30519">
    <property type="entry name" value="5-METHYLTETRAHYDROPTEROYLTRIGLUTAMATE--HOMOCYSTEINE METHYLTRANSFERASE"/>
    <property type="match status" value="1"/>
</dbReference>
<dbReference type="NCBIfam" id="TIGR01371">
    <property type="entry name" value="met_syn_B12ind"/>
    <property type="match status" value="1"/>
</dbReference>
<feature type="binding site" evidence="11 12">
    <location>
        <begin position="436"/>
        <end position="438"/>
    </location>
    <ligand>
        <name>L-methionine</name>
        <dbReference type="ChEBI" id="CHEBI:57844"/>
    </ligand>
</feature>
<keyword evidence="9 11" id="KW-0862">Zinc</keyword>
<keyword evidence="8 11" id="KW-0677">Repeat</keyword>
<feature type="binding site" evidence="11 12">
    <location>
        <position position="604"/>
    </location>
    <ligand>
        <name>L-homocysteine</name>
        <dbReference type="ChEBI" id="CHEBI:58199"/>
    </ligand>
</feature>
<comment type="cofactor">
    <cofactor evidence="11">
        <name>Zn(2+)</name>
        <dbReference type="ChEBI" id="CHEBI:29105"/>
    </cofactor>
    <text evidence="11">Binds 1 zinc ion per subunit.</text>
</comment>
<protein>
    <recommendedName>
        <fullName evidence="11">5-methyltetrahydropteroyltriglutamate--homocysteine methyltransferase</fullName>
        <ecNumber evidence="11">2.1.1.14</ecNumber>
    </recommendedName>
    <alternativeName>
        <fullName evidence="11">Cobalamin-independent methionine synthase</fullName>
    </alternativeName>
    <alternativeName>
        <fullName evidence="11">Methionine synthase, vitamin-B12 independent isozyme</fullName>
    </alternativeName>
</protein>
<evidence type="ECO:0000256" key="10">
    <source>
        <dbReference type="ARBA" id="ARBA00023167"/>
    </source>
</evidence>
<keyword evidence="6 11" id="KW-0808">Transferase</keyword>
<feature type="binding site" evidence="11">
    <location>
        <begin position="16"/>
        <end position="19"/>
    </location>
    <ligand>
        <name>5-methyltetrahydropteroyltri-L-glutamate</name>
        <dbReference type="ChEBI" id="CHEBI:58207"/>
    </ligand>
</feature>
<evidence type="ECO:0000259" key="15">
    <source>
        <dbReference type="Pfam" id="PF01717"/>
    </source>
</evidence>
<dbReference type="InterPro" id="IPR013215">
    <property type="entry name" value="Cbl-indep_Met_Synth_N"/>
</dbReference>
<dbReference type="FunFam" id="3.20.20.210:FF:000003">
    <property type="entry name" value="5-methyltetrahydropteroyltriglutamate--homocysteine methyltransferase"/>
    <property type="match status" value="1"/>
</dbReference>
<reference evidence="17 18" key="1">
    <citation type="submission" date="2016-10" db="EMBL/GenBank/DDBJ databases">
        <authorList>
            <person name="de Groot N.N."/>
        </authorList>
    </citation>
    <scope>NUCLEOTIDE SEQUENCE [LARGE SCALE GENOMIC DNA]</scope>
    <source>
        <strain evidence="17 18">Nv1</strain>
    </source>
</reference>
<dbReference type="NCBIfam" id="NF003556">
    <property type="entry name" value="PRK05222.1"/>
    <property type="match status" value="1"/>
</dbReference>
<evidence type="ECO:0000256" key="12">
    <source>
        <dbReference type="PIRSR" id="PIRSR000382-1"/>
    </source>
</evidence>
<feature type="domain" description="Cobalamin-independent methionine synthase MetE N-terminal" evidence="16">
    <location>
        <begin position="4"/>
        <end position="311"/>
    </location>
</feature>
<evidence type="ECO:0000256" key="5">
    <source>
        <dbReference type="ARBA" id="ARBA00022605"/>
    </source>
</evidence>
<dbReference type="OrthoDB" id="244285at2"/>
<evidence type="ECO:0000313" key="18">
    <source>
        <dbReference type="Proteomes" id="UP000198620"/>
    </source>
</evidence>
<dbReference type="GO" id="GO:0032259">
    <property type="term" value="P:methylation"/>
    <property type="evidence" value="ECO:0007669"/>
    <property type="project" value="UniProtKB-KW"/>
</dbReference>
<feature type="binding site" evidence="13">
    <location>
        <position position="731"/>
    </location>
    <ligand>
        <name>Zn(2+)</name>
        <dbReference type="ChEBI" id="CHEBI:29105"/>
        <label>1</label>
        <note>catalytic</note>
    </ligand>
</feature>
<name>A0A1H7R5Y0_9PROT</name>
<dbReference type="CDD" id="cd03312">
    <property type="entry name" value="CIMS_N_terminal_like"/>
    <property type="match status" value="1"/>
</dbReference>
<feature type="binding site" evidence="11">
    <location>
        <position position="648"/>
    </location>
    <ligand>
        <name>Zn(2+)</name>
        <dbReference type="ChEBI" id="CHEBI:29105"/>
        <note>catalytic</note>
    </ligand>
</feature>
<feature type="binding site" evidence="11 12">
    <location>
        <position position="604"/>
    </location>
    <ligand>
        <name>L-methionine</name>
        <dbReference type="ChEBI" id="CHEBI:57844"/>
    </ligand>
</feature>
<organism evidence="17 18">
    <name type="scientific">Nitrosovibrio tenuis</name>
    <dbReference type="NCBI Taxonomy" id="1233"/>
    <lineage>
        <taxon>Bacteria</taxon>
        <taxon>Pseudomonadati</taxon>
        <taxon>Pseudomonadota</taxon>
        <taxon>Betaproteobacteria</taxon>
        <taxon>Nitrosomonadales</taxon>
        <taxon>Nitrosomonadaceae</taxon>
        <taxon>Nitrosovibrio</taxon>
    </lineage>
</organism>
<dbReference type="PIRSF" id="PIRSF000382">
    <property type="entry name" value="MeTrfase_B12_ind"/>
    <property type="match status" value="1"/>
</dbReference>
<feature type="binding site" evidence="11">
    <location>
        <position position="489"/>
    </location>
    <ligand>
        <name>L-homocysteine</name>
        <dbReference type="ChEBI" id="CHEBI:58199"/>
    </ligand>
</feature>
<evidence type="ECO:0000256" key="6">
    <source>
        <dbReference type="ARBA" id="ARBA00022679"/>
    </source>
</evidence>
<feature type="binding site" evidence="13">
    <location>
        <position position="670"/>
    </location>
    <ligand>
        <name>Zn(2+)</name>
        <dbReference type="ChEBI" id="CHEBI:29105"/>
        <label>1</label>
        <note>catalytic</note>
    </ligand>
</feature>
<evidence type="ECO:0000256" key="2">
    <source>
        <dbReference type="ARBA" id="ARBA00004681"/>
    </source>
</evidence>
<feature type="binding site" evidence="11 12">
    <location>
        <position position="566"/>
    </location>
    <ligand>
        <name>5-methyltetrahydropteroyltri-L-glutamate</name>
        <dbReference type="ChEBI" id="CHEBI:58207"/>
    </ligand>
</feature>
<evidence type="ECO:0000259" key="16">
    <source>
        <dbReference type="Pfam" id="PF08267"/>
    </source>
</evidence>
<feature type="binding site" evidence="11">
    <location>
        <position position="113"/>
    </location>
    <ligand>
        <name>5-methyltetrahydropteroyltri-L-glutamate</name>
        <dbReference type="ChEBI" id="CHEBI:58207"/>
    </ligand>
</feature>
<dbReference type="HAMAP" id="MF_00172">
    <property type="entry name" value="Meth_synth"/>
    <property type="match status" value="1"/>
</dbReference>
<feature type="binding site" evidence="12">
    <location>
        <position position="19"/>
    </location>
    <ligand>
        <name>5-methyltetrahydropteroyltri-L-glutamate</name>
        <dbReference type="ChEBI" id="CHEBI:58207"/>
    </ligand>
</feature>
<feature type="binding site" evidence="11">
    <location>
        <position position="646"/>
    </location>
    <ligand>
        <name>Zn(2+)</name>
        <dbReference type="ChEBI" id="CHEBI:29105"/>
        <note>catalytic</note>
    </ligand>
</feature>
<evidence type="ECO:0000256" key="4">
    <source>
        <dbReference type="ARBA" id="ARBA00022603"/>
    </source>
</evidence>
<feature type="binding site" evidence="13">
    <location>
        <position position="661"/>
    </location>
    <ligand>
        <name>Zn(2+)</name>
        <dbReference type="ChEBI" id="CHEBI:29105"/>
        <label>1</label>
        <note>catalytic</note>
    </ligand>
</feature>
<accession>A0A1H7R5Y0</accession>
<dbReference type="EMBL" id="FOBH01000015">
    <property type="protein sequence ID" value="SEL55676.1"/>
    <property type="molecule type" value="Genomic_DNA"/>
</dbReference>
<comment type="similarity">
    <text evidence="3 11">Belongs to the vitamin-B12 independent methionine synthase family.</text>
</comment>
<dbReference type="GO" id="GO:0003871">
    <property type="term" value="F:5-methyltetrahydropteroyltriglutamate-homocysteine S-methyltransferase activity"/>
    <property type="evidence" value="ECO:0007669"/>
    <property type="project" value="UniProtKB-UniRule"/>
</dbReference>
<comment type="pathway">
    <text evidence="2 11">Amino-acid biosynthesis; L-methionine biosynthesis via de novo pathway; L-methionine from L-homocysteine (MetE route): step 1/1.</text>
</comment>